<evidence type="ECO:0000256" key="4">
    <source>
        <dbReference type="ARBA" id="ARBA00022692"/>
    </source>
</evidence>
<dbReference type="AlphaFoldDB" id="A0A444YEA0"/>
<dbReference type="PANTHER" id="PTHR10766:SF119">
    <property type="entry name" value="TRANSMEMBRANE 9 SUPERFAMILY MEMBER 5"/>
    <property type="match status" value="1"/>
</dbReference>
<dbReference type="Proteomes" id="UP000289738">
    <property type="component" value="Chromosome B07"/>
</dbReference>
<comment type="caution">
    <text evidence="11">The sequence shown here is derived from an EMBL/GenBank/DDBJ whole genome shotgun (WGS) entry which is preliminary data.</text>
</comment>
<feature type="transmembrane region" description="Helical" evidence="10">
    <location>
        <begin position="126"/>
        <end position="146"/>
    </location>
</feature>
<proteinExistence type="inferred from homology"/>
<evidence type="ECO:0000256" key="8">
    <source>
        <dbReference type="ARBA" id="ARBA00023034"/>
    </source>
</evidence>
<dbReference type="Pfam" id="PF02990">
    <property type="entry name" value="EMP70"/>
    <property type="match status" value="1"/>
</dbReference>
<protein>
    <recommendedName>
        <fullName evidence="10">Transmembrane 9 superfamily member</fullName>
    </recommendedName>
</protein>
<keyword evidence="6" id="KW-0967">Endosome</keyword>
<evidence type="ECO:0000256" key="5">
    <source>
        <dbReference type="ARBA" id="ARBA00022729"/>
    </source>
</evidence>
<evidence type="ECO:0000256" key="2">
    <source>
        <dbReference type="ARBA" id="ARBA00004653"/>
    </source>
</evidence>
<keyword evidence="5" id="KW-0732">Signal</keyword>
<feature type="transmembrane region" description="Helical" evidence="10">
    <location>
        <begin position="73"/>
        <end position="105"/>
    </location>
</feature>
<dbReference type="STRING" id="3818.A0A444YEA0"/>
<evidence type="ECO:0000256" key="3">
    <source>
        <dbReference type="ARBA" id="ARBA00005227"/>
    </source>
</evidence>
<evidence type="ECO:0000313" key="11">
    <source>
        <dbReference type="EMBL" id="RYR00227.1"/>
    </source>
</evidence>
<keyword evidence="7 10" id="KW-1133">Transmembrane helix</keyword>
<reference evidence="11 12" key="1">
    <citation type="submission" date="2019-01" db="EMBL/GenBank/DDBJ databases">
        <title>Sequencing of cultivated peanut Arachis hypogaea provides insights into genome evolution and oil improvement.</title>
        <authorList>
            <person name="Chen X."/>
        </authorList>
    </citation>
    <scope>NUCLEOTIDE SEQUENCE [LARGE SCALE GENOMIC DNA]</scope>
    <source>
        <strain evidence="12">cv. Fuhuasheng</strain>
        <tissue evidence="11">Leaves</tissue>
    </source>
</reference>
<dbReference type="GO" id="GO:0010008">
    <property type="term" value="C:endosome membrane"/>
    <property type="evidence" value="ECO:0007669"/>
    <property type="project" value="UniProtKB-SubCell"/>
</dbReference>
<evidence type="ECO:0000256" key="9">
    <source>
        <dbReference type="ARBA" id="ARBA00023136"/>
    </source>
</evidence>
<dbReference type="InterPro" id="IPR004240">
    <property type="entry name" value="EMP70"/>
</dbReference>
<comment type="subcellular location">
    <subcellularLocation>
        <location evidence="1">Endosome membrane</location>
        <topology evidence="1">Multi-pass membrane protein</topology>
    </subcellularLocation>
    <subcellularLocation>
        <location evidence="2">Golgi apparatus membrane</location>
        <topology evidence="2">Multi-pass membrane protein</topology>
    </subcellularLocation>
</comment>
<dbReference type="GO" id="GO:0000139">
    <property type="term" value="C:Golgi membrane"/>
    <property type="evidence" value="ECO:0007669"/>
    <property type="project" value="UniProtKB-SubCell"/>
</dbReference>
<evidence type="ECO:0000256" key="10">
    <source>
        <dbReference type="RuleBase" id="RU363079"/>
    </source>
</evidence>
<sequence>MRSPSFPAFDHFTLSIAMPICRSPLPILVQDTSSLHYAGQERSVSLAAILYTGLVFVIASILNIIAISYGATIILPFGSITVILVIFIILVISLLVFGGVVGYCFRIEFQSPSSTKRYPREIQQFAWYRRTLFQIFIGGLVSFSAIEKSVSKRLQERVEQNIQLMGDNLDRLYRLDGVTHIAGVINDETLWYILVASPPMYYEHATVVGWFQETFGELPKGADEPTVRRWLPYVARLEDMGGYSYRSTALAWLYGCMCRVANRHVVKFAGLLQLLQSWIFWLFSGFRPARYDTFSWPLPSRYYYIQDDLMVTIIRR</sequence>
<feature type="transmembrane region" description="Helical" evidence="10">
    <location>
        <begin position="44"/>
        <end position="67"/>
    </location>
</feature>
<dbReference type="PANTHER" id="PTHR10766">
    <property type="entry name" value="TRANSMEMBRANE 9 SUPERFAMILY PROTEIN"/>
    <property type="match status" value="1"/>
</dbReference>
<evidence type="ECO:0000256" key="1">
    <source>
        <dbReference type="ARBA" id="ARBA00004337"/>
    </source>
</evidence>
<accession>A0A444YEA0</accession>
<evidence type="ECO:0000256" key="6">
    <source>
        <dbReference type="ARBA" id="ARBA00022753"/>
    </source>
</evidence>
<name>A0A444YEA0_ARAHY</name>
<evidence type="ECO:0000313" key="12">
    <source>
        <dbReference type="Proteomes" id="UP000289738"/>
    </source>
</evidence>
<dbReference type="EMBL" id="SDMP01000017">
    <property type="protein sequence ID" value="RYR00227.1"/>
    <property type="molecule type" value="Genomic_DNA"/>
</dbReference>
<keyword evidence="9 10" id="KW-0472">Membrane</keyword>
<gene>
    <name evidence="11" type="ORF">Ahy_B07g088332</name>
</gene>
<comment type="similarity">
    <text evidence="3 10">Belongs to the nonaspanin (TM9SF) (TC 9.A.2) family.</text>
</comment>
<dbReference type="GO" id="GO:0072657">
    <property type="term" value="P:protein localization to membrane"/>
    <property type="evidence" value="ECO:0007669"/>
    <property type="project" value="TreeGrafter"/>
</dbReference>
<keyword evidence="8" id="KW-0333">Golgi apparatus</keyword>
<comment type="caution">
    <text evidence="10">Lacks conserved residue(s) required for the propagation of feature annotation.</text>
</comment>
<evidence type="ECO:0000256" key="7">
    <source>
        <dbReference type="ARBA" id="ARBA00022989"/>
    </source>
</evidence>
<keyword evidence="4 10" id="KW-0812">Transmembrane</keyword>
<keyword evidence="12" id="KW-1185">Reference proteome</keyword>
<organism evidence="11 12">
    <name type="scientific">Arachis hypogaea</name>
    <name type="common">Peanut</name>
    <dbReference type="NCBI Taxonomy" id="3818"/>
    <lineage>
        <taxon>Eukaryota</taxon>
        <taxon>Viridiplantae</taxon>
        <taxon>Streptophyta</taxon>
        <taxon>Embryophyta</taxon>
        <taxon>Tracheophyta</taxon>
        <taxon>Spermatophyta</taxon>
        <taxon>Magnoliopsida</taxon>
        <taxon>eudicotyledons</taxon>
        <taxon>Gunneridae</taxon>
        <taxon>Pentapetalae</taxon>
        <taxon>rosids</taxon>
        <taxon>fabids</taxon>
        <taxon>Fabales</taxon>
        <taxon>Fabaceae</taxon>
        <taxon>Papilionoideae</taxon>
        <taxon>50 kb inversion clade</taxon>
        <taxon>dalbergioids sensu lato</taxon>
        <taxon>Dalbergieae</taxon>
        <taxon>Pterocarpus clade</taxon>
        <taxon>Arachis</taxon>
    </lineage>
</organism>